<comment type="caution">
    <text evidence="8">The sequence shown here is derived from an EMBL/GenBank/DDBJ whole genome shotgun (WGS) entry which is preliminary data.</text>
</comment>
<protein>
    <submittedName>
        <fullName evidence="8">DNA-directed RNA polymerase</fullName>
    </submittedName>
</protein>
<feature type="region of interest" description="Disordered" evidence="6">
    <location>
        <begin position="121"/>
        <end position="152"/>
    </location>
</feature>
<dbReference type="GO" id="GO:0003899">
    <property type="term" value="F:DNA-directed RNA polymerase activity"/>
    <property type="evidence" value="ECO:0007669"/>
    <property type="project" value="InterPro"/>
</dbReference>
<dbReference type="GO" id="GO:0005665">
    <property type="term" value="C:RNA polymerase II, core complex"/>
    <property type="evidence" value="ECO:0007669"/>
    <property type="project" value="InterPro"/>
</dbReference>
<evidence type="ECO:0000256" key="5">
    <source>
        <dbReference type="ARBA" id="ARBA00025751"/>
    </source>
</evidence>
<dbReference type="Pfam" id="PF13656">
    <property type="entry name" value="RNA_pol_L_2"/>
    <property type="match status" value="1"/>
</dbReference>
<evidence type="ECO:0000313" key="9">
    <source>
        <dbReference type="Proteomes" id="UP001209540"/>
    </source>
</evidence>
<accession>A0AAD5JXQ5</accession>
<evidence type="ECO:0000256" key="4">
    <source>
        <dbReference type="ARBA" id="ARBA00023242"/>
    </source>
</evidence>
<evidence type="ECO:0000259" key="7">
    <source>
        <dbReference type="Pfam" id="PF13656"/>
    </source>
</evidence>
<evidence type="ECO:0000256" key="6">
    <source>
        <dbReference type="SAM" id="MobiDB-lite"/>
    </source>
</evidence>
<dbReference type="PROSITE" id="PS01154">
    <property type="entry name" value="RNA_POL_L_13KD"/>
    <property type="match status" value="1"/>
</dbReference>
<dbReference type="EMBL" id="JAIXMP010000018">
    <property type="protein sequence ID" value="KAI9259020.1"/>
    <property type="molecule type" value="Genomic_DNA"/>
</dbReference>
<dbReference type="AlphaFoldDB" id="A0AAD5JXQ5"/>
<dbReference type="SUPFAM" id="SSF55257">
    <property type="entry name" value="RBP11-like subunits of RNA polymerase"/>
    <property type="match status" value="1"/>
</dbReference>
<feature type="domain" description="DNA-directed RNA polymerase RBP11-like dimerisation" evidence="7">
    <location>
        <begin position="30"/>
        <end position="103"/>
    </location>
</feature>
<dbReference type="GO" id="GO:0003677">
    <property type="term" value="F:DNA binding"/>
    <property type="evidence" value="ECO:0007669"/>
    <property type="project" value="InterPro"/>
</dbReference>
<dbReference type="PANTHER" id="PTHR13946:SF16">
    <property type="entry name" value="DNA-DIRECTED RNA POLYMERASE II SUBUNIT RPB11"/>
    <property type="match status" value="1"/>
</dbReference>
<dbReference type="InterPro" id="IPR036603">
    <property type="entry name" value="RBP11-like"/>
</dbReference>
<dbReference type="HAMAP" id="MF_00261">
    <property type="entry name" value="RNApol_arch_Rpo11"/>
    <property type="match status" value="1"/>
</dbReference>
<evidence type="ECO:0000256" key="2">
    <source>
        <dbReference type="ARBA" id="ARBA00022478"/>
    </source>
</evidence>
<reference evidence="8" key="2">
    <citation type="submission" date="2023-02" db="EMBL/GenBank/DDBJ databases">
        <authorList>
            <consortium name="DOE Joint Genome Institute"/>
            <person name="Mondo S.J."/>
            <person name="Chang Y."/>
            <person name="Wang Y."/>
            <person name="Ahrendt S."/>
            <person name="Andreopoulos W."/>
            <person name="Barry K."/>
            <person name="Beard J."/>
            <person name="Benny G.L."/>
            <person name="Blankenship S."/>
            <person name="Bonito G."/>
            <person name="Cuomo C."/>
            <person name="Desiro A."/>
            <person name="Gervers K.A."/>
            <person name="Hundley H."/>
            <person name="Kuo A."/>
            <person name="LaButti K."/>
            <person name="Lang B.F."/>
            <person name="Lipzen A."/>
            <person name="O'Donnell K."/>
            <person name="Pangilinan J."/>
            <person name="Reynolds N."/>
            <person name="Sandor L."/>
            <person name="Smith M.W."/>
            <person name="Tsang A."/>
            <person name="Grigoriev I.V."/>
            <person name="Stajich J.E."/>
            <person name="Spatafora J.W."/>
        </authorList>
    </citation>
    <scope>NUCLEOTIDE SEQUENCE</scope>
    <source>
        <strain evidence="8">RSA 2281</strain>
    </source>
</reference>
<organism evidence="8 9">
    <name type="scientific">Phascolomyces articulosus</name>
    <dbReference type="NCBI Taxonomy" id="60185"/>
    <lineage>
        <taxon>Eukaryota</taxon>
        <taxon>Fungi</taxon>
        <taxon>Fungi incertae sedis</taxon>
        <taxon>Mucoromycota</taxon>
        <taxon>Mucoromycotina</taxon>
        <taxon>Mucoromycetes</taxon>
        <taxon>Mucorales</taxon>
        <taxon>Lichtheimiaceae</taxon>
        <taxon>Phascolomyces</taxon>
    </lineage>
</organism>
<dbReference type="GO" id="GO:0006366">
    <property type="term" value="P:transcription by RNA polymerase II"/>
    <property type="evidence" value="ECO:0007669"/>
    <property type="project" value="InterPro"/>
</dbReference>
<dbReference type="Gene3D" id="3.30.1360.10">
    <property type="entry name" value="RNA polymerase, RBP11-like subunit"/>
    <property type="match status" value="1"/>
</dbReference>
<dbReference type="InterPro" id="IPR008193">
    <property type="entry name" value="RNA_pol_Rpb11_13-16kDa_CS"/>
</dbReference>
<sequence>MNAPDRFELFVIPEGRRKVEMEVDTKIPNAATFKIEREDHTLGNMLRAQLLKDPRVLFAGYKVPHPLEHNFLIKVQTVPGTAPGQALKDATSELISEINTLKNKFDMDVIRHRTFEDAKATQPGMGAFDTGDASGQAGSGLDPNRPGMDLDF</sequence>
<dbReference type="GO" id="GO:0046983">
    <property type="term" value="F:protein dimerization activity"/>
    <property type="evidence" value="ECO:0007669"/>
    <property type="project" value="InterPro"/>
</dbReference>
<evidence type="ECO:0000256" key="1">
    <source>
        <dbReference type="ARBA" id="ARBA00004123"/>
    </source>
</evidence>
<dbReference type="PANTHER" id="PTHR13946">
    <property type="entry name" value="DNA-DIRECTED RNA POLYMERASE I,II,III"/>
    <property type="match status" value="1"/>
</dbReference>
<keyword evidence="9" id="KW-1185">Reference proteome</keyword>
<dbReference type="Proteomes" id="UP001209540">
    <property type="component" value="Unassembled WGS sequence"/>
</dbReference>
<dbReference type="InterPro" id="IPR009025">
    <property type="entry name" value="RBP11-like_dimer"/>
</dbReference>
<comment type="similarity">
    <text evidence="5">Belongs to the archaeal Rpo11/eukaryotic RPB11/RPC19 RNA polymerase subunit family.</text>
</comment>
<dbReference type="InterPro" id="IPR037685">
    <property type="entry name" value="RBP11"/>
</dbReference>
<evidence type="ECO:0000313" key="8">
    <source>
        <dbReference type="EMBL" id="KAI9259020.1"/>
    </source>
</evidence>
<comment type="subcellular location">
    <subcellularLocation>
        <location evidence="1">Nucleus</location>
    </subcellularLocation>
</comment>
<gene>
    <name evidence="8" type="ORF">BDA99DRAFT_514756</name>
</gene>
<keyword evidence="4" id="KW-0539">Nucleus</keyword>
<dbReference type="InterPro" id="IPR022905">
    <property type="entry name" value="Rpo11-like"/>
</dbReference>
<dbReference type="CDD" id="cd06926">
    <property type="entry name" value="RNAP_II_RPB11"/>
    <property type="match status" value="1"/>
</dbReference>
<keyword evidence="2 8" id="KW-0240">DNA-directed RNA polymerase</keyword>
<keyword evidence="3" id="KW-0804">Transcription</keyword>
<name>A0AAD5JXQ5_9FUNG</name>
<proteinExistence type="inferred from homology"/>
<evidence type="ECO:0000256" key="3">
    <source>
        <dbReference type="ARBA" id="ARBA00023163"/>
    </source>
</evidence>
<reference evidence="8" key="1">
    <citation type="journal article" date="2022" name="IScience">
        <title>Evolution of zygomycete secretomes and the origins of terrestrial fungal ecologies.</title>
        <authorList>
            <person name="Chang Y."/>
            <person name="Wang Y."/>
            <person name="Mondo S."/>
            <person name="Ahrendt S."/>
            <person name="Andreopoulos W."/>
            <person name="Barry K."/>
            <person name="Beard J."/>
            <person name="Benny G.L."/>
            <person name="Blankenship S."/>
            <person name="Bonito G."/>
            <person name="Cuomo C."/>
            <person name="Desiro A."/>
            <person name="Gervers K.A."/>
            <person name="Hundley H."/>
            <person name="Kuo A."/>
            <person name="LaButti K."/>
            <person name="Lang B.F."/>
            <person name="Lipzen A."/>
            <person name="O'Donnell K."/>
            <person name="Pangilinan J."/>
            <person name="Reynolds N."/>
            <person name="Sandor L."/>
            <person name="Smith M.E."/>
            <person name="Tsang A."/>
            <person name="Grigoriev I.V."/>
            <person name="Stajich J.E."/>
            <person name="Spatafora J.W."/>
        </authorList>
    </citation>
    <scope>NUCLEOTIDE SEQUENCE</scope>
    <source>
        <strain evidence="8">RSA 2281</strain>
    </source>
</reference>
<dbReference type="FunFam" id="3.30.1360.10:FF:000003">
    <property type="entry name" value="DNA-directed RNA polymerase II subunit RPB11"/>
    <property type="match status" value="1"/>
</dbReference>